<evidence type="ECO:0000259" key="2">
    <source>
        <dbReference type="Pfam" id="PF17930"/>
    </source>
</evidence>
<dbReference type="EMBL" id="CM001022">
    <property type="protein sequence ID" value="EFQ23324.1"/>
    <property type="molecule type" value="Genomic_DNA"/>
</dbReference>
<proteinExistence type="predicted"/>
<keyword evidence="4" id="KW-1185">Reference proteome</keyword>
<dbReference type="RefSeq" id="WP_006300499.1">
    <property type="nucleotide sequence ID" value="NZ_CM001022.1"/>
</dbReference>
<feature type="domain" description="LpxI C-terminal" evidence="1">
    <location>
        <begin position="147"/>
        <end position="273"/>
    </location>
</feature>
<dbReference type="Pfam" id="PF06230">
    <property type="entry name" value="LpxI_C"/>
    <property type="match status" value="1"/>
</dbReference>
<dbReference type="InterPro" id="IPR043167">
    <property type="entry name" value="LpxI_C_sf"/>
</dbReference>
<gene>
    <name evidence="3" type="ORF">Apau_0896</name>
</gene>
<dbReference type="Proteomes" id="UP000005096">
    <property type="component" value="Chromosome"/>
</dbReference>
<dbReference type="InterPro" id="IPR053174">
    <property type="entry name" value="LpxI"/>
</dbReference>
<evidence type="ECO:0000313" key="4">
    <source>
        <dbReference type="Proteomes" id="UP000005096"/>
    </source>
</evidence>
<dbReference type="STRING" id="584708.Apau_0896"/>
<dbReference type="Gene3D" id="3.40.140.80">
    <property type="match status" value="1"/>
</dbReference>
<protein>
    <recommendedName>
        <fullName evidence="5">LpxI family protein</fullName>
    </recommendedName>
</protein>
<dbReference type="eggNOG" id="COG3494">
    <property type="taxonomic scope" value="Bacteria"/>
</dbReference>
<reference evidence="3 4" key="1">
    <citation type="journal article" date="2010" name="Stand. Genomic Sci.">
        <title>Non-contiguous finished genome sequence of Aminomonas paucivorans type strain (GLU-3).</title>
        <authorList>
            <person name="Pitluck S."/>
            <person name="Yasawong M."/>
            <person name="Held B."/>
            <person name="Lapidus A."/>
            <person name="Nolan M."/>
            <person name="Copeland A."/>
            <person name="Lucas S."/>
            <person name="Del Rio T.G."/>
            <person name="Tice H."/>
            <person name="Cheng J.F."/>
            <person name="Chertkov O."/>
            <person name="Goodwin L."/>
            <person name="Tapia R."/>
            <person name="Han C."/>
            <person name="Liolios K."/>
            <person name="Ivanova N."/>
            <person name="Mavromatis K."/>
            <person name="Ovchinnikova G."/>
            <person name="Pati A."/>
            <person name="Chen A."/>
            <person name="Palaniappan K."/>
            <person name="Land M."/>
            <person name="Hauser L."/>
            <person name="Chang Y.J."/>
            <person name="Jeffries C.D."/>
            <person name="Pukall R."/>
            <person name="Spring S."/>
            <person name="Rohde M."/>
            <person name="Sikorski J."/>
            <person name="Goker M."/>
            <person name="Woyke T."/>
            <person name="Bristow J."/>
            <person name="Eisen J.A."/>
            <person name="Markowitz V."/>
            <person name="Hugenholtz P."/>
            <person name="Kyrpides N.C."/>
            <person name="Klenk H.P."/>
        </authorList>
    </citation>
    <scope>NUCLEOTIDE SEQUENCE [LARGE SCALE GENOMIC DNA]</scope>
    <source>
        <strain evidence="3 4">DSM 12260</strain>
    </source>
</reference>
<dbReference type="AlphaFoldDB" id="E3CW72"/>
<name>E3CW72_9BACT</name>
<evidence type="ECO:0008006" key="5">
    <source>
        <dbReference type="Google" id="ProtNLM"/>
    </source>
</evidence>
<dbReference type="Gene3D" id="3.40.50.20">
    <property type="match status" value="1"/>
</dbReference>
<dbReference type="HOGENOM" id="CLU_085042_1_0_0"/>
<dbReference type="PANTHER" id="PTHR39962:SF1">
    <property type="entry name" value="LPXI FAMILY PROTEIN"/>
    <property type="match status" value="1"/>
</dbReference>
<dbReference type="Pfam" id="PF17930">
    <property type="entry name" value="LpxI_N"/>
    <property type="match status" value="1"/>
</dbReference>
<accession>E3CW72</accession>
<evidence type="ECO:0000259" key="1">
    <source>
        <dbReference type="Pfam" id="PF06230"/>
    </source>
</evidence>
<dbReference type="PaxDb" id="584708-Apau_0896"/>
<feature type="domain" description="LpxI N-terminal" evidence="2">
    <location>
        <begin position="16"/>
        <end position="143"/>
    </location>
</feature>
<dbReference type="InterPro" id="IPR010415">
    <property type="entry name" value="LpxI_C"/>
</dbReference>
<organism evidence="3 4">
    <name type="scientific">Aminomonas paucivorans DSM 12260</name>
    <dbReference type="NCBI Taxonomy" id="584708"/>
    <lineage>
        <taxon>Bacteria</taxon>
        <taxon>Thermotogati</taxon>
        <taxon>Synergistota</taxon>
        <taxon>Synergistia</taxon>
        <taxon>Synergistales</taxon>
        <taxon>Synergistaceae</taxon>
        <taxon>Aminomonas</taxon>
    </lineage>
</organism>
<evidence type="ECO:0000313" key="3">
    <source>
        <dbReference type="EMBL" id="EFQ23324.1"/>
    </source>
</evidence>
<dbReference type="PANTHER" id="PTHR39962">
    <property type="entry name" value="BLL4848 PROTEIN"/>
    <property type="match status" value="1"/>
</dbReference>
<sequence>MGNENSQTNETPPLEIALVAGEGTLPLEIARRLTDRGTPPVVYSLRENVGALSKFAWDVVVLSRLDLASTLADMKGRGIRRVLLAGVVPKTLLYQPAMLDAGARELVAGLAVRDDHSLLAALVQAFERLDLRVEGYRHLIEDLMAPSGEFAGRPLSEEERADVAYGMEVARVLLPLSFGQTVVVHRRSVVAVEAMEGTDAALLRAGSLCKGGTVVKMMRVDQDDRYDLPTVGPRTLHHMARAGLRCLAVEVGRTIVLEPEAFRETARAEGIAVTGVSPCPSL</sequence>
<dbReference type="InterPro" id="IPR041255">
    <property type="entry name" value="LpxI_N"/>
</dbReference>